<evidence type="ECO:0000256" key="1">
    <source>
        <dbReference type="ARBA" id="ARBA00022741"/>
    </source>
</evidence>
<keyword evidence="1" id="KW-0547">Nucleotide-binding</keyword>
<dbReference type="InterPro" id="IPR001650">
    <property type="entry name" value="Helicase_C-like"/>
</dbReference>
<keyword evidence="4" id="KW-0067">ATP-binding</keyword>
<dbReference type="SMART" id="SM00490">
    <property type="entry name" value="HELICc"/>
    <property type="match status" value="1"/>
</dbReference>
<dbReference type="SUPFAM" id="SSF52540">
    <property type="entry name" value="P-loop containing nucleoside triphosphate hydrolases"/>
    <property type="match status" value="1"/>
</dbReference>
<dbReference type="InterPro" id="IPR014001">
    <property type="entry name" value="Helicase_ATP-bd"/>
</dbReference>
<dbReference type="PANTHER" id="PTHR18934">
    <property type="entry name" value="ATP-DEPENDENT RNA HELICASE"/>
    <property type="match status" value="1"/>
</dbReference>
<dbReference type="GO" id="GO:0003678">
    <property type="term" value="F:DNA helicase activity"/>
    <property type="evidence" value="ECO:0007669"/>
    <property type="project" value="TreeGrafter"/>
</dbReference>
<keyword evidence="3 7" id="KW-0347">Helicase</keyword>
<dbReference type="PROSITE" id="PS51194">
    <property type="entry name" value="HELICASE_CTER"/>
    <property type="match status" value="1"/>
</dbReference>
<dbReference type="EMBL" id="GGYP01006181">
    <property type="protein sequence ID" value="MDE50952.1"/>
    <property type="molecule type" value="Transcribed_RNA"/>
</dbReference>
<feature type="domain" description="Helicase C-terminal" evidence="6">
    <location>
        <begin position="114"/>
        <end position="285"/>
    </location>
</feature>
<evidence type="ECO:0000313" key="7">
    <source>
        <dbReference type="EMBL" id="MDE50952.1"/>
    </source>
</evidence>
<dbReference type="GO" id="GO:0003724">
    <property type="term" value="F:RNA helicase activity"/>
    <property type="evidence" value="ECO:0007669"/>
    <property type="project" value="TreeGrafter"/>
</dbReference>
<dbReference type="GO" id="GO:0016787">
    <property type="term" value="F:hydrolase activity"/>
    <property type="evidence" value="ECO:0007669"/>
    <property type="project" value="UniProtKB-KW"/>
</dbReference>
<dbReference type="GO" id="GO:0005737">
    <property type="term" value="C:cytoplasm"/>
    <property type="evidence" value="ECO:0007669"/>
    <property type="project" value="TreeGrafter"/>
</dbReference>
<dbReference type="InterPro" id="IPR007502">
    <property type="entry name" value="Helicase-assoc_dom"/>
</dbReference>
<dbReference type="SMART" id="SM00847">
    <property type="entry name" value="HA2"/>
    <property type="match status" value="1"/>
</dbReference>
<evidence type="ECO:0000259" key="6">
    <source>
        <dbReference type="PROSITE" id="PS51194"/>
    </source>
</evidence>
<proteinExistence type="predicted"/>
<organism evidence="7">
    <name type="scientific">Aceria tosichella</name>
    <name type="common">wheat curl mite</name>
    <dbReference type="NCBI Taxonomy" id="561515"/>
    <lineage>
        <taxon>Eukaryota</taxon>
        <taxon>Metazoa</taxon>
        <taxon>Ecdysozoa</taxon>
        <taxon>Arthropoda</taxon>
        <taxon>Chelicerata</taxon>
        <taxon>Arachnida</taxon>
        <taxon>Acari</taxon>
        <taxon>Acariformes</taxon>
        <taxon>Trombidiformes</taxon>
        <taxon>Prostigmata</taxon>
        <taxon>Eupodina</taxon>
        <taxon>Eriophyoidea</taxon>
        <taxon>Eriophyidae</taxon>
        <taxon>Eriophyinae</taxon>
        <taxon>Aceriini</taxon>
        <taxon>Aceria</taxon>
    </lineage>
</organism>
<dbReference type="PROSITE" id="PS51192">
    <property type="entry name" value="HELICASE_ATP_BIND_1"/>
    <property type="match status" value="1"/>
</dbReference>
<protein>
    <submittedName>
        <fullName evidence="7">Putative ATP-dependent RNA helicase DHX30</fullName>
    </submittedName>
</protein>
<evidence type="ECO:0000256" key="2">
    <source>
        <dbReference type="ARBA" id="ARBA00022801"/>
    </source>
</evidence>
<sequence length="698" mass="79611">MLLRKLQRNPDLRGVTHLVIDEVHERDCTTDFLLILIKRLLARRKDLRVIFMSASMDASLFARYFDNCPVITVPGRCFPVTDNYLTDICNDMRIRQPRNEVKEFGRAPKLDLNLLTDLIRYIDESRKPGAVLCFMPGWKEMKAMQKELESCRTKNRLKVLLAHSKLPISEQRLIFSKTGPGERKVILSTNIAETSLTINDVCYVIDTGLCNSIDYEPELNMSTFGTRWISRANAKQRSGRAGRTCPGECFKLYTRDEESYFQEYPFPELLRIPLESVIMEAKGHCPDEKAVSFLSQAIQHPSISAIHNALEELMLLGVLDGHENLTVLGKRISEFPTHPRLSVSLIVASALRCLYPILNASAILSSTQEPFLAALVDKSRIRASKERLCKGAISDNIDPLGFMSDHIAFGNLLAQYDNAANSKHELEYFVEENNLNRSAMINVQECRNLYARMMISSKFVTPYEWYSFDSMPNRNMNELDLVVASLAHSFYPKVVRIIRGLVKNGRMYPNKVAPTDVQTNQKVRFASDSIVKNISLGKQLSSNVRDEYDSDEDSDYLSMVGVSDDRRPTFITYLNSRLDSASGQIVIRDGSVVPALTLLLFGGRDFHVSEQTNSKHNEPVDKSLVNITLDRHNLLTFRVAQDDAIVIKKWRNVWFSYFDWFIHTKNTSETMDSNDSIIMGTMNEFLELNKKLYSTIRN</sequence>
<dbReference type="GO" id="GO:0005524">
    <property type="term" value="F:ATP binding"/>
    <property type="evidence" value="ECO:0007669"/>
    <property type="project" value="UniProtKB-KW"/>
</dbReference>
<dbReference type="Pfam" id="PF04408">
    <property type="entry name" value="WHD_HA2"/>
    <property type="match status" value="1"/>
</dbReference>
<dbReference type="Gene3D" id="3.40.50.300">
    <property type="entry name" value="P-loop containing nucleotide triphosphate hydrolases"/>
    <property type="match status" value="2"/>
</dbReference>
<dbReference type="CDD" id="cd18791">
    <property type="entry name" value="SF2_C_RHA"/>
    <property type="match status" value="1"/>
</dbReference>
<dbReference type="GO" id="GO:0005634">
    <property type="term" value="C:nucleus"/>
    <property type="evidence" value="ECO:0007669"/>
    <property type="project" value="TreeGrafter"/>
</dbReference>
<dbReference type="Pfam" id="PF00271">
    <property type="entry name" value="Helicase_C"/>
    <property type="match status" value="1"/>
</dbReference>
<evidence type="ECO:0000256" key="3">
    <source>
        <dbReference type="ARBA" id="ARBA00022806"/>
    </source>
</evidence>
<dbReference type="GO" id="GO:0002151">
    <property type="term" value="F:G-quadruplex RNA binding"/>
    <property type="evidence" value="ECO:0007669"/>
    <property type="project" value="TreeGrafter"/>
</dbReference>
<accession>A0A6G1SLV7</accession>
<gene>
    <name evidence="7" type="primary">DHX30</name>
    <name evidence="7" type="ORF">g.13834</name>
</gene>
<evidence type="ECO:0000259" key="5">
    <source>
        <dbReference type="PROSITE" id="PS51192"/>
    </source>
</evidence>
<dbReference type="InterPro" id="IPR048333">
    <property type="entry name" value="HA2_WH"/>
</dbReference>
<feature type="domain" description="Helicase ATP-binding" evidence="5">
    <location>
        <begin position="1"/>
        <end position="74"/>
    </location>
</feature>
<reference evidence="7" key="1">
    <citation type="submission" date="2018-10" db="EMBL/GenBank/DDBJ databases">
        <title>Transcriptome assembly of Aceria tosichella (Wheat curl mite) Type 2.</title>
        <authorList>
            <person name="Scully E.D."/>
            <person name="Geib S.M."/>
            <person name="Palmer N.A."/>
            <person name="Gupta A.K."/>
            <person name="Sarath G."/>
            <person name="Tatineni S."/>
        </authorList>
    </citation>
    <scope>NUCLEOTIDE SEQUENCE</scope>
    <source>
        <strain evidence="7">LincolnNE</strain>
    </source>
</reference>
<dbReference type="CDD" id="cd17917">
    <property type="entry name" value="DEXHc_RHA-like"/>
    <property type="match status" value="1"/>
</dbReference>
<keyword evidence="2" id="KW-0378">Hydrolase</keyword>
<dbReference type="AlphaFoldDB" id="A0A6G1SLV7"/>
<name>A0A6G1SLV7_9ACAR</name>
<dbReference type="PANTHER" id="PTHR18934:SF257">
    <property type="entry name" value="ATP-DEPENDENT RNA HELICASE DHX30"/>
    <property type="match status" value="1"/>
</dbReference>
<dbReference type="InterPro" id="IPR027417">
    <property type="entry name" value="P-loop_NTPase"/>
</dbReference>
<dbReference type="Gene3D" id="1.20.120.1080">
    <property type="match status" value="1"/>
</dbReference>
<evidence type="ECO:0000256" key="4">
    <source>
        <dbReference type="ARBA" id="ARBA00022840"/>
    </source>
</evidence>